<accession>A0AAN8RIB2</accession>
<evidence type="ECO:0000256" key="1">
    <source>
        <dbReference type="SAM" id="MobiDB-lite"/>
    </source>
</evidence>
<feature type="compositionally biased region" description="Polar residues" evidence="1">
    <location>
        <begin position="459"/>
        <end position="472"/>
    </location>
</feature>
<dbReference type="AlphaFoldDB" id="A0AAN8RIB2"/>
<proteinExistence type="predicted"/>
<organism evidence="2 3">
    <name type="scientific">Arthrobotrys conoides</name>
    <dbReference type="NCBI Taxonomy" id="74498"/>
    <lineage>
        <taxon>Eukaryota</taxon>
        <taxon>Fungi</taxon>
        <taxon>Dikarya</taxon>
        <taxon>Ascomycota</taxon>
        <taxon>Pezizomycotina</taxon>
        <taxon>Orbiliomycetes</taxon>
        <taxon>Orbiliales</taxon>
        <taxon>Orbiliaceae</taxon>
        <taxon>Arthrobotrys</taxon>
    </lineage>
</organism>
<protein>
    <submittedName>
        <fullName evidence="2">Uncharacterized protein</fullName>
    </submittedName>
</protein>
<reference evidence="2 3" key="1">
    <citation type="submission" date="2019-10" db="EMBL/GenBank/DDBJ databases">
        <authorList>
            <person name="Palmer J.M."/>
        </authorList>
    </citation>
    <scope>NUCLEOTIDE SEQUENCE [LARGE SCALE GENOMIC DNA]</scope>
    <source>
        <strain evidence="2 3">TWF506</strain>
    </source>
</reference>
<gene>
    <name evidence="2" type="ORF">TWF506_004369</name>
</gene>
<feature type="region of interest" description="Disordered" evidence="1">
    <location>
        <begin position="452"/>
        <end position="477"/>
    </location>
</feature>
<evidence type="ECO:0000313" key="3">
    <source>
        <dbReference type="Proteomes" id="UP001307849"/>
    </source>
</evidence>
<sequence length="498" mass="57917">MPERSFSLKIEAYGFNQALLTKYFCLYKITEFSLHTSSQERWRQTPVDYHDETEDINFNIFQLTALLEDMVNLRKFYWRCGRYRRNRGSVWPPILELSEYLGGLQKVFLGLKHLHFLALDGFVFHPHFFLRPPESVRELRILWAMGQTWWKQFSEFPFVGLQRLFIHVETVQRHELVEEEWSDRSFDLGSVSVRGLQSFKIFGQSMLPIDLEDRIIQNNPGLDEDSVRHFWQRRGAAAASKCFRKLEDRAVTAARILWSSLPGEFSTGNDNPASLDLKAVKEYSQTFTSAGELPNISMEGDIWKDIEANVQRELMARVRLCAKYTSCQYSLGASRAHTGQSYNHTQVYPDAQNRARLEAEFLDDCVSNMLEFSDLLSQQSFGPDLENWVSTESNTKQIAHRSLDTMRRLLWRVVPLWAIRFGDSFRKGRDVDIESTIKRWIPTLAEIYEASQGGRNRISHSNPDAQRPPSGSTKREEIIHKLSSSEFDWSGYTNLKRP</sequence>
<dbReference type="EMBL" id="JAVHJM010000014">
    <property type="protein sequence ID" value="KAK6498130.1"/>
    <property type="molecule type" value="Genomic_DNA"/>
</dbReference>
<dbReference type="Proteomes" id="UP001307849">
    <property type="component" value="Unassembled WGS sequence"/>
</dbReference>
<comment type="caution">
    <text evidence="2">The sequence shown here is derived from an EMBL/GenBank/DDBJ whole genome shotgun (WGS) entry which is preliminary data.</text>
</comment>
<name>A0AAN8RIB2_9PEZI</name>
<evidence type="ECO:0000313" key="2">
    <source>
        <dbReference type="EMBL" id="KAK6498130.1"/>
    </source>
</evidence>
<keyword evidence="3" id="KW-1185">Reference proteome</keyword>